<feature type="transmembrane region" description="Helical" evidence="7">
    <location>
        <begin position="211"/>
        <end position="229"/>
    </location>
</feature>
<feature type="transmembrane region" description="Helical" evidence="7">
    <location>
        <begin position="299"/>
        <end position="320"/>
    </location>
</feature>
<organism evidence="8 9">
    <name type="scientific">Stakelama flava</name>
    <dbReference type="NCBI Taxonomy" id="2860338"/>
    <lineage>
        <taxon>Bacteria</taxon>
        <taxon>Pseudomonadati</taxon>
        <taxon>Pseudomonadota</taxon>
        <taxon>Alphaproteobacteria</taxon>
        <taxon>Sphingomonadales</taxon>
        <taxon>Sphingomonadaceae</taxon>
        <taxon>Stakelama</taxon>
    </lineage>
</organism>
<keyword evidence="4 7" id="KW-1133">Transmembrane helix</keyword>
<dbReference type="PANTHER" id="PTHR21716">
    <property type="entry name" value="TRANSMEMBRANE PROTEIN"/>
    <property type="match status" value="1"/>
</dbReference>
<reference evidence="8 9" key="1">
    <citation type="submission" date="2021-07" db="EMBL/GenBank/DDBJ databases">
        <title>Stakelama flava sp. nov., a novel endophytic bacterium isolated from branch of Kandelia candel.</title>
        <authorList>
            <person name="Tuo L."/>
        </authorList>
    </citation>
    <scope>NUCLEOTIDE SEQUENCE [LARGE SCALE GENOMIC DNA]</scope>
    <source>
        <strain evidence="8 9">CBK3Z-3</strain>
    </source>
</reference>
<feature type="region of interest" description="Disordered" evidence="6">
    <location>
        <begin position="1"/>
        <end position="49"/>
    </location>
</feature>
<dbReference type="PANTHER" id="PTHR21716:SF16">
    <property type="entry name" value="BLL1467 PROTEIN"/>
    <property type="match status" value="1"/>
</dbReference>
<feature type="transmembrane region" description="Helical" evidence="7">
    <location>
        <begin position="263"/>
        <end position="287"/>
    </location>
</feature>
<comment type="similarity">
    <text evidence="2">Belongs to the autoinducer-2 exporter (AI-2E) (TC 2.A.86) family.</text>
</comment>
<dbReference type="Pfam" id="PF01594">
    <property type="entry name" value="AI-2E_transport"/>
    <property type="match status" value="1"/>
</dbReference>
<evidence type="ECO:0000256" key="7">
    <source>
        <dbReference type="SAM" id="Phobius"/>
    </source>
</evidence>
<feature type="transmembrane region" description="Helical" evidence="7">
    <location>
        <begin position="87"/>
        <end position="105"/>
    </location>
</feature>
<keyword evidence="3 7" id="KW-0812">Transmembrane</keyword>
<feature type="transmembrane region" description="Helical" evidence="7">
    <location>
        <begin position="61"/>
        <end position="81"/>
    </location>
</feature>
<protein>
    <submittedName>
        <fullName evidence="8">AI-2E family transporter</fullName>
    </submittedName>
</protein>
<dbReference type="EMBL" id="JAHWZX010000001">
    <property type="protein sequence ID" value="MBW4329384.1"/>
    <property type="molecule type" value="Genomic_DNA"/>
</dbReference>
<evidence type="ECO:0000256" key="2">
    <source>
        <dbReference type="ARBA" id="ARBA00009773"/>
    </source>
</evidence>
<name>A0ABS6XGN8_9SPHN</name>
<evidence type="ECO:0000313" key="8">
    <source>
        <dbReference type="EMBL" id="MBW4329384.1"/>
    </source>
</evidence>
<evidence type="ECO:0000313" key="9">
    <source>
        <dbReference type="Proteomes" id="UP001197214"/>
    </source>
</evidence>
<evidence type="ECO:0000256" key="5">
    <source>
        <dbReference type="ARBA" id="ARBA00023136"/>
    </source>
</evidence>
<sequence length="430" mass="45811">MQGHDSQGVRLNDQPVSDREAQEAVGTDTPTAANPPRGGLLRPRGQTGQAELDDELRRDRLLAGLTLIAGLGLIIALPFALKAGSEFFLPLTAALVIAIALVPVLEWLERHRLPSPAAALICVLLFLIAANVALASIVVPAWGWAQILPERIDQIQANISPLIDFYSNLQNFVNKLIRNVASAPPVPETSLAAAQPPRSLFDLFTTSAPSALLEMFFAILIIFFFLSGWTRLRRKAITSRSSFDGAMATARVIQDVVDDTSAYIGTITVINLSLGLIVAGALGAIGMPTPLMWGGIVALLNYIPYLGPIVAAILIAVGGLMTFTDLWWALLPAAVMVGAHLIEANLITPTIVGHRLTINPILILISLSFWGWVWGTPGALLAVPLLIIIQTVVEAAGSPDIAGFLFEHGTLVNDPAREENNVSGSSPYSG</sequence>
<keyword evidence="9" id="KW-1185">Reference proteome</keyword>
<feature type="transmembrane region" description="Helical" evidence="7">
    <location>
        <begin position="326"/>
        <end position="344"/>
    </location>
</feature>
<dbReference type="InterPro" id="IPR002549">
    <property type="entry name" value="AI-2E-like"/>
</dbReference>
<accession>A0ABS6XGN8</accession>
<proteinExistence type="inferred from homology"/>
<gene>
    <name evidence="8" type="ORF">KY084_00640</name>
</gene>
<comment type="caution">
    <text evidence="8">The sequence shown here is derived from an EMBL/GenBank/DDBJ whole genome shotgun (WGS) entry which is preliminary data.</text>
</comment>
<dbReference type="Proteomes" id="UP001197214">
    <property type="component" value="Unassembled WGS sequence"/>
</dbReference>
<keyword evidence="5 7" id="KW-0472">Membrane</keyword>
<evidence type="ECO:0000256" key="3">
    <source>
        <dbReference type="ARBA" id="ARBA00022692"/>
    </source>
</evidence>
<evidence type="ECO:0000256" key="4">
    <source>
        <dbReference type="ARBA" id="ARBA00022989"/>
    </source>
</evidence>
<evidence type="ECO:0000256" key="1">
    <source>
        <dbReference type="ARBA" id="ARBA00004141"/>
    </source>
</evidence>
<comment type="subcellular location">
    <subcellularLocation>
        <location evidence="1">Membrane</location>
        <topology evidence="1">Multi-pass membrane protein</topology>
    </subcellularLocation>
</comment>
<feature type="transmembrane region" description="Helical" evidence="7">
    <location>
        <begin position="117"/>
        <end position="142"/>
    </location>
</feature>
<evidence type="ECO:0000256" key="6">
    <source>
        <dbReference type="SAM" id="MobiDB-lite"/>
    </source>
</evidence>